<dbReference type="SMART" id="SM00895">
    <property type="entry name" value="FCD"/>
    <property type="match status" value="1"/>
</dbReference>
<dbReference type="Pfam" id="PF07729">
    <property type="entry name" value="FCD"/>
    <property type="match status" value="1"/>
</dbReference>
<comment type="caution">
    <text evidence="5">The sequence shown here is derived from an EMBL/GenBank/DDBJ whole genome shotgun (WGS) entry which is preliminary data.</text>
</comment>
<organism evidence="5 6">
    <name type="scientific">Marinobacter iranensis</name>
    <dbReference type="NCBI Taxonomy" id="2962607"/>
    <lineage>
        <taxon>Bacteria</taxon>
        <taxon>Pseudomonadati</taxon>
        <taxon>Pseudomonadota</taxon>
        <taxon>Gammaproteobacteria</taxon>
        <taxon>Pseudomonadales</taxon>
        <taxon>Marinobacteraceae</taxon>
        <taxon>Marinobacter</taxon>
    </lineage>
</organism>
<evidence type="ECO:0000259" key="4">
    <source>
        <dbReference type="PROSITE" id="PS50949"/>
    </source>
</evidence>
<keyword evidence="1" id="KW-0805">Transcription regulation</keyword>
<dbReference type="PROSITE" id="PS50949">
    <property type="entry name" value="HTH_GNTR"/>
    <property type="match status" value="1"/>
</dbReference>
<proteinExistence type="predicted"/>
<dbReference type="PANTHER" id="PTHR43537">
    <property type="entry name" value="TRANSCRIPTIONAL REGULATOR, GNTR FAMILY"/>
    <property type="match status" value="1"/>
</dbReference>
<evidence type="ECO:0000256" key="2">
    <source>
        <dbReference type="ARBA" id="ARBA00023125"/>
    </source>
</evidence>
<dbReference type="InterPro" id="IPR036388">
    <property type="entry name" value="WH-like_DNA-bd_sf"/>
</dbReference>
<reference evidence="5" key="1">
    <citation type="submission" date="2022-07" db="EMBL/GenBank/DDBJ databases">
        <title>Marinobacter iranensis a new bacterium isolate from a hipersaline lake in Iran.</title>
        <authorList>
            <person name="Mohammad A.M.A."/>
            <person name="Cristina S.-P."/>
            <person name="Antonio V."/>
        </authorList>
    </citation>
    <scope>NUCLEOTIDE SEQUENCE</scope>
    <source>
        <strain evidence="5">71-i</strain>
    </source>
</reference>
<keyword evidence="6" id="KW-1185">Reference proteome</keyword>
<name>A0ABT5Y827_9GAMM</name>
<evidence type="ECO:0000256" key="1">
    <source>
        <dbReference type="ARBA" id="ARBA00023015"/>
    </source>
</evidence>
<evidence type="ECO:0000313" key="6">
    <source>
        <dbReference type="Proteomes" id="UP001143391"/>
    </source>
</evidence>
<dbReference type="CDD" id="cd07377">
    <property type="entry name" value="WHTH_GntR"/>
    <property type="match status" value="1"/>
</dbReference>
<accession>A0ABT5Y827</accession>
<dbReference type="Pfam" id="PF00392">
    <property type="entry name" value="GntR"/>
    <property type="match status" value="1"/>
</dbReference>
<sequence>MKRSTTQKLKDSLEEDIINGRLLPGEQLDHDALARQYGVSRTPIREAVQQLEVSGLVTVKPKKGTFVAKVGFDQLIEMFEVMAELEGMCGRLAARRIQPLELEALRAALMRCQDPAVMADPDDYYYENEEFHGCIYAASHNTFLAAETRQLKQRLKPYRRLQLQARNRVSTSVEEHRKIFEAIESGNEHEAERCLKEHVLIQGTRFSDFVSQVKEFGAS</sequence>
<dbReference type="EMBL" id="JANCMW010000002">
    <property type="protein sequence ID" value="MDF0749825.1"/>
    <property type="molecule type" value="Genomic_DNA"/>
</dbReference>
<protein>
    <submittedName>
        <fullName evidence="5">GntR family transcriptional regulator</fullName>
    </submittedName>
</protein>
<dbReference type="SMART" id="SM00345">
    <property type="entry name" value="HTH_GNTR"/>
    <property type="match status" value="1"/>
</dbReference>
<gene>
    <name evidence="5" type="ORF">NLU14_06240</name>
</gene>
<dbReference type="InterPro" id="IPR036390">
    <property type="entry name" value="WH_DNA-bd_sf"/>
</dbReference>
<dbReference type="RefSeq" id="WP_275705321.1">
    <property type="nucleotide sequence ID" value="NZ_JANCMW010000002.1"/>
</dbReference>
<keyword evidence="3" id="KW-0804">Transcription</keyword>
<dbReference type="InterPro" id="IPR011711">
    <property type="entry name" value="GntR_C"/>
</dbReference>
<dbReference type="PANTHER" id="PTHR43537:SF49">
    <property type="entry name" value="TRANSCRIPTIONAL REGULATORY PROTEIN"/>
    <property type="match status" value="1"/>
</dbReference>
<keyword evidence="2" id="KW-0238">DNA-binding</keyword>
<dbReference type="InterPro" id="IPR000524">
    <property type="entry name" value="Tscrpt_reg_HTH_GntR"/>
</dbReference>
<dbReference type="SUPFAM" id="SSF48008">
    <property type="entry name" value="GntR ligand-binding domain-like"/>
    <property type="match status" value="1"/>
</dbReference>
<dbReference type="Proteomes" id="UP001143391">
    <property type="component" value="Unassembled WGS sequence"/>
</dbReference>
<evidence type="ECO:0000256" key="3">
    <source>
        <dbReference type="ARBA" id="ARBA00023163"/>
    </source>
</evidence>
<dbReference type="Gene3D" id="1.20.120.530">
    <property type="entry name" value="GntR ligand-binding domain-like"/>
    <property type="match status" value="1"/>
</dbReference>
<dbReference type="SUPFAM" id="SSF46785">
    <property type="entry name" value="Winged helix' DNA-binding domain"/>
    <property type="match status" value="1"/>
</dbReference>
<dbReference type="Gene3D" id="1.10.10.10">
    <property type="entry name" value="Winged helix-like DNA-binding domain superfamily/Winged helix DNA-binding domain"/>
    <property type="match status" value="1"/>
</dbReference>
<dbReference type="InterPro" id="IPR008920">
    <property type="entry name" value="TF_FadR/GntR_C"/>
</dbReference>
<evidence type="ECO:0000313" key="5">
    <source>
        <dbReference type="EMBL" id="MDF0749825.1"/>
    </source>
</evidence>
<dbReference type="PRINTS" id="PR00035">
    <property type="entry name" value="HTHGNTR"/>
</dbReference>
<feature type="domain" description="HTH gntR-type" evidence="4">
    <location>
        <begin position="3"/>
        <end position="70"/>
    </location>
</feature>